<name>A0A1H9IN31_9EURY</name>
<evidence type="ECO:0000313" key="1">
    <source>
        <dbReference type="EMBL" id="SEQ76000.1"/>
    </source>
</evidence>
<dbReference type="Proteomes" id="UP000199114">
    <property type="component" value="Unassembled WGS sequence"/>
</dbReference>
<evidence type="ECO:0000313" key="2">
    <source>
        <dbReference type="Proteomes" id="UP000199114"/>
    </source>
</evidence>
<dbReference type="EMBL" id="FOFD01000003">
    <property type="protein sequence ID" value="SEQ76000.1"/>
    <property type="molecule type" value="Genomic_DNA"/>
</dbReference>
<reference evidence="2" key="1">
    <citation type="submission" date="2016-10" db="EMBL/GenBank/DDBJ databases">
        <authorList>
            <person name="Varghese N."/>
            <person name="Submissions S."/>
        </authorList>
    </citation>
    <scope>NUCLEOTIDE SEQUENCE [LARGE SCALE GENOMIC DNA]</scope>
    <source>
        <strain evidence="2">DSM 25055</strain>
    </source>
</reference>
<gene>
    <name evidence="1" type="ORF">SAMN04489841_2282</name>
</gene>
<protein>
    <submittedName>
        <fullName evidence="1">Uncharacterized protein</fullName>
    </submittedName>
</protein>
<organism evidence="1 2">
    <name type="scientific">Natrinema salaciae</name>
    <dbReference type="NCBI Taxonomy" id="1186196"/>
    <lineage>
        <taxon>Archaea</taxon>
        <taxon>Methanobacteriati</taxon>
        <taxon>Methanobacteriota</taxon>
        <taxon>Stenosarchaea group</taxon>
        <taxon>Halobacteria</taxon>
        <taxon>Halobacteriales</taxon>
        <taxon>Natrialbaceae</taxon>
        <taxon>Natrinema</taxon>
    </lineage>
</organism>
<accession>A0A1H9IN31</accession>
<keyword evidence="2" id="KW-1185">Reference proteome</keyword>
<proteinExistence type="predicted"/>
<sequence>MTSVCDLTSDDAQALTALYEDYEWWADRDVSDVREALANTEVAVADSRKTANSSPQRGS</sequence>
<dbReference type="RefSeq" id="WP_245742094.1">
    <property type="nucleotide sequence ID" value="NZ_FOFD01000003.1"/>
</dbReference>
<dbReference type="AlphaFoldDB" id="A0A1H9IN31"/>